<evidence type="ECO:0000256" key="1">
    <source>
        <dbReference type="ARBA" id="ARBA00022598"/>
    </source>
</evidence>
<evidence type="ECO:0000256" key="5">
    <source>
        <dbReference type="HAMAP-Rule" id="MF_03150"/>
    </source>
</evidence>
<keyword evidence="2 5" id="KW-0547">Nucleotide-binding</keyword>
<dbReference type="Pfam" id="PF01425">
    <property type="entry name" value="Amidase"/>
    <property type="match status" value="1"/>
</dbReference>
<keyword evidence="1 5" id="KW-0436">Ligase</keyword>
<evidence type="ECO:0000256" key="4">
    <source>
        <dbReference type="ARBA" id="ARBA00022917"/>
    </source>
</evidence>
<evidence type="ECO:0000313" key="8">
    <source>
        <dbReference type="Proteomes" id="UP000240883"/>
    </source>
</evidence>
<dbReference type="EMBL" id="KZ678135">
    <property type="protein sequence ID" value="PSN67462.1"/>
    <property type="molecule type" value="Genomic_DNA"/>
</dbReference>
<accession>A0A2T2NPT9</accession>
<dbReference type="GO" id="GO:0070681">
    <property type="term" value="P:glutaminyl-tRNAGln biosynthesis via transamidation"/>
    <property type="evidence" value="ECO:0007669"/>
    <property type="project" value="UniProtKB-UniRule"/>
</dbReference>
<dbReference type="GO" id="GO:0005739">
    <property type="term" value="C:mitochondrion"/>
    <property type="evidence" value="ECO:0007669"/>
    <property type="project" value="UniProtKB-SubCell"/>
</dbReference>
<evidence type="ECO:0000256" key="2">
    <source>
        <dbReference type="ARBA" id="ARBA00022741"/>
    </source>
</evidence>
<dbReference type="GO" id="GO:0005524">
    <property type="term" value="F:ATP binding"/>
    <property type="evidence" value="ECO:0007669"/>
    <property type="project" value="UniProtKB-KW"/>
</dbReference>
<evidence type="ECO:0000259" key="6">
    <source>
        <dbReference type="Pfam" id="PF01425"/>
    </source>
</evidence>
<dbReference type="InterPro" id="IPR036928">
    <property type="entry name" value="AS_sf"/>
</dbReference>
<dbReference type="InterPro" id="IPR004412">
    <property type="entry name" value="GatA"/>
</dbReference>
<comment type="subunit">
    <text evidence="5">Subunit of the heterotrimeric GatCAB amidotransferase (AdT) complex, composed of A, B and C subunits.</text>
</comment>
<dbReference type="GO" id="GO:0030956">
    <property type="term" value="C:glutamyl-tRNA(Gln) amidotransferase complex"/>
    <property type="evidence" value="ECO:0007669"/>
    <property type="project" value="UniProtKB-UniRule"/>
</dbReference>
<keyword evidence="5" id="KW-0496">Mitochondrion</keyword>
<dbReference type="PANTHER" id="PTHR11895:SF7">
    <property type="entry name" value="GLUTAMYL-TRNA(GLN) AMIDOTRANSFERASE SUBUNIT A, MITOCHONDRIAL"/>
    <property type="match status" value="1"/>
</dbReference>
<sequence length="517" mass="55842">MTSSRVTEGLLDAASLCIKAQSKQKHLNAFTTRADGDTTIRRLTKLFQDPPKQRSDSADGSAWGRLYAVKDNICTEQFPTTAASGMLADWQSPYEATVVRLLRQAGGIVTGKTNMDEFGMGSHNLNSHWGPVANKKFDDPDKSRMGEVEFSAGGSSGGSAIAVATGQCYAALGTDTGGSVRLPAAYSGVAGFKPSYGLLSRWGVIPYANSLDTVGIFTKNVAEIPDIFDKLNMYDHLDPTSVPPSTRTRLQNAQRTKKTLKIGIPRDYNIEELDPGVYDSWSRTLTLLQKRGHTIHPVDLPTTRSALAAYYVIAGAEAASNLAKYDGVRYGSRAEGPDSTSDSVLFSQTRGQYFGAEVQRRILLGSFSLSAQAKDNYFLQAQRVRRLVSRDFDGVFASENPLVEGAGVPEWGGVDCLLCPTAPTRAPTQEAVRKQSPVETYMNDVFTVPASLAGLPACSVSVPIRSAHRDPELRELGVQEKVGMQVIGQYGSDQLVLELAAGVEEACDVEEFDKADS</sequence>
<comment type="catalytic activity">
    <reaction evidence="5">
        <text>L-glutamyl-tRNA(Gln) + L-glutamine + ATP + H2O = L-glutaminyl-tRNA(Gln) + L-glutamate + ADP + phosphate + H(+)</text>
        <dbReference type="Rhea" id="RHEA:17521"/>
        <dbReference type="Rhea" id="RHEA-COMP:9681"/>
        <dbReference type="Rhea" id="RHEA-COMP:9684"/>
        <dbReference type="ChEBI" id="CHEBI:15377"/>
        <dbReference type="ChEBI" id="CHEBI:15378"/>
        <dbReference type="ChEBI" id="CHEBI:29985"/>
        <dbReference type="ChEBI" id="CHEBI:30616"/>
        <dbReference type="ChEBI" id="CHEBI:43474"/>
        <dbReference type="ChEBI" id="CHEBI:58359"/>
        <dbReference type="ChEBI" id="CHEBI:78520"/>
        <dbReference type="ChEBI" id="CHEBI:78521"/>
        <dbReference type="ChEBI" id="CHEBI:456216"/>
        <dbReference type="EC" id="6.3.5.7"/>
    </reaction>
</comment>
<proteinExistence type="inferred from homology"/>
<dbReference type="STRING" id="1448308.A0A2T2NPT9"/>
<gene>
    <name evidence="7" type="ORF">BS50DRAFT_553525</name>
</gene>
<dbReference type="GO" id="GO:0032543">
    <property type="term" value="P:mitochondrial translation"/>
    <property type="evidence" value="ECO:0007669"/>
    <property type="project" value="UniProtKB-UniRule"/>
</dbReference>
<dbReference type="PANTHER" id="PTHR11895">
    <property type="entry name" value="TRANSAMIDASE"/>
    <property type="match status" value="1"/>
</dbReference>
<feature type="active site" description="Charge relay system" evidence="5">
    <location>
        <position position="155"/>
    </location>
</feature>
<organism evidence="7 8">
    <name type="scientific">Corynespora cassiicola Philippines</name>
    <dbReference type="NCBI Taxonomy" id="1448308"/>
    <lineage>
        <taxon>Eukaryota</taxon>
        <taxon>Fungi</taxon>
        <taxon>Dikarya</taxon>
        <taxon>Ascomycota</taxon>
        <taxon>Pezizomycotina</taxon>
        <taxon>Dothideomycetes</taxon>
        <taxon>Pleosporomycetidae</taxon>
        <taxon>Pleosporales</taxon>
        <taxon>Corynesporascaceae</taxon>
        <taxon>Corynespora</taxon>
    </lineage>
</organism>
<dbReference type="Gene3D" id="3.90.1300.10">
    <property type="entry name" value="Amidase signature (AS) domain"/>
    <property type="match status" value="1"/>
</dbReference>
<dbReference type="GO" id="GO:0016740">
    <property type="term" value="F:transferase activity"/>
    <property type="evidence" value="ECO:0007669"/>
    <property type="project" value="UniProtKB-KW"/>
</dbReference>
<feature type="domain" description="Amidase" evidence="6">
    <location>
        <begin position="19"/>
        <end position="497"/>
    </location>
</feature>
<dbReference type="EC" id="6.3.5.7" evidence="5"/>
<dbReference type="Proteomes" id="UP000240883">
    <property type="component" value="Unassembled WGS sequence"/>
</dbReference>
<reference evidence="7 8" key="1">
    <citation type="journal article" date="2018" name="Front. Microbiol.">
        <title>Genome-Wide Analysis of Corynespora cassiicola Leaf Fall Disease Putative Effectors.</title>
        <authorList>
            <person name="Lopez D."/>
            <person name="Ribeiro S."/>
            <person name="Label P."/>
            <person name="Fumanal B."/>
            <person name="Venisse J.S."/>
            <person name="Kohler A."/>
            <person name="de Oliveira R.R."/>
            <person name="Labutti K."/>
            <person name="Lipzen A."/>
            <person name="Lail K."/>
            <person name="Bauer D."/>
            <person name="Ohm R.A."/>
            <person name="Barry K.W."/>
            <person name="Spatafora J."/>
            <person name="Grigoriev I.V."/>
            <person name="Martin F.M."/>
            <person name="Pujade-Renaud V."/>
        </authorList>
    </citation>
    <scope>NUCLEOTIDE SEQUENCE [LARGE SCALE GENOMIC DNA]</scope>
    <source>
        <strain evidence="7 8">Philippines</strain>
    </source>
</reference>
<dbReference type="InterPro" id="IPR023631">
    <property type="entry name" value="Amidase_dom"/>
</dbReference>
<keyword evidence="8" id="KW-1185">Reference proteome</keyword>
<name>A0A2T2NPT9_CORCC</name>
<dbReference type="AlphaFoldDB" id="A0A2T2NPT9"/>
<dbReference type="HAMAP" id="MF_00120">
    <property type="entry name" value="GatA"/>
    <property type="match status" value="1"/>
</dbReference>
<evidence type="ECO:0000313" key="7">
    <source>
        <dbReference type="EMBL" id="PSN67462.1"/>
    </source>
</evidence>
<protein>
    <recommendedName>
        <fullName evidence="5">Glutamyl-tRNA(Gln) amidotransferase subunit A, mitochondrial</fullName>
        <shortName evidence="5">Glu-AdT subunit A</shortName>
        <ecNumber evidence="5">6.3.5.7</ecNumber>
    </recommendedName>
</protein>
<keyword evidence="7" id="KW-0808">Transferase</keyword>
<dbReference type="GO" id="GO:0050567">
    <property type="term" value="F:glutaminyl-tRNA synthase (glutamine-hydrolyzing) activity"/>
    <property type="evidence" value="ECO:0007669"/>
    <property type="project" value="UniProtKB-UniRule"/>
</dbReference>
<feature type="active site" description="Charge relay system" evidence="5">
    <location>
        <position position="70"/>
    </location>
</feature>
<comment type="function">
    <text evidence="5">Allows the formation of correctly charged Gln-tRNA(Gln) through the transamidation of misacylated Glu-tRNA(Gln) in the mitochondria. The reaction takes place in the presence of glutamine and ATP through an activated gamma-phospho-Glu-tRNA(Gln).</text>
</comment>
<keyword evidence="4 5" id="KW-0648">Protein biosynthesis</keyword>
<comment type="subcellular location">
    <subcellularLocation>
        <location evidence="5">Mitochondrion</location>
    </subcellularLocation>
</comment>
<keyword evidence="3 5" id="KW-0067">ATP-binding</keyword>
<evidence type="ECO:0000256" key="3">
    <source>
        <dbReference type="ARBA" id="ARBA00022840"/>
    </source>
</evidence>
<dbReference type="SUPFAM" id="SSF75304">
    <property type="entry name" value="Amidase signature (AS) enzymes"/>
    <property type="match status" value="1"/>
</dbReference>
<dbReference type="OrthoDB" id="421993at2759"/>
<feature type="active site" description="Acyl-ester intermediate" evidence="5">
    <location>
        <position position="179"/>
    </location>
</feature>
<dbReference type="InterPro" id="IPR000120">
    <property type="entry name" value="Amidase"/>
</dbReference>
<comment type="similarity">
    <text evidence="5">Belongs to the amidase family. GatA subfamily.</text>
</comment>